<dbReference type="InterPro" id="IPR036097">
    <property type="entry name" value="HisK_dim/P_sf"/>
</dbReference>
<dbReference type="InterPro" id="IPR000014">
    <property type="entry name" value="PAS"/>
</dbReference>
<feature type="domain" description="PAS" evidence="16">
    <location>
        <begin position="508"/>
        <end position="578"/>
    </location>
</feature>
<dbReference type="InterPro" id="IPR003661">
    <property type="entry name" value="HisK_dim/P_dom"/>
</dbReference>
<dbReference type="Proteomes" id="UP001527202">
    <property type="component" value="Unassembled WGS sequence"/>
</dbReference>
<protein>
    <recommendedName>
        <fullName evidence="12">Circadian input-output histidine kinase CikA</fullName>
        <ecNumber evidence="3">2.7.13.3</ecNumber>
    </recommendedName>
    <alternativeName>
        <fullName evidence="11">Sensory/regulatory protein RpfC</fullName>
    </alternativeName>
</protein>
<name>A0A410WZF1_9BACL</name>
<dbReference type="OrthoDB" id="9815750at2"/>
<dbReference type="Pfam" id="PF00512">
    <property type="entry name" value="HisKA"/>
    <property type="match status" value="1"/>
</dbReference>
<dbReference type="Pfam" id="PF00072">
    <property type="entry name" value="Response_reg"/>
    <property type="match status" value="1"/>
</dbReference>
<feature type="modified residue" description="4-aspartylphosphate" evidence="13">
    <location>
        <position position="1079"/>
    </location>
</feature>
<keyword evidence="5" id="KW-0808">Transferase</keyword>
<keyword evidence="9" id="KW-0902">Two-component regulatory system</keyword>
<dbReference type="EMBL" id="JAMDMJ010000015">
    <property type="protein sequence ID" value="MCY9596901.1"/>
    <property type="molecule type" value="Genomic_DNA"/>
</dbReference>
<feature type="domain" description="PAC" evidence="17">
    <location>
        <begin position="329"/>
        <end position="383"/>
    </location>
</feature>
<dbReference type="Pfam" id="PF08447">
    <property type="entry name" value="PAS_3"/>
    <property type="match status" value="3"/>
</dbReference>
<dbReference type="Gene3D" id="3.40.50.2300">
    <property type="match status" value="1"/>
</dbReference>
<accession>A0A410WZF1</accession>
<evidence type="ECO:0000313" key="19">
    <source>
        <dbReference type="EMBL" id="QAV19784.1"/>
    </source>
</evidence>
<evidence type="ECO:0000259" key="16">
    <source>
        <dbReference type="PROSITE" id="PS50112"/>
    </source>
</evidence>
<dbReference type="EMBL" id="CP026520">
    <property type="protein sequence ID" value="QAV19784.1"/>
    <property type="molecule type" value="Genomic_DNA"/>
</dbReference>
<dbReference type="SMART" id="SM00388">
    <property type="entry name" value="HisKA"/>
    <property type="match status" value="1"/>
</dbReference>
<evidence type="ECO:0000313" key="21">
    <source>
        <dbReference type="Proteomes" id="UP001527202"/>
    </source>
</evidence>
<feature type="domain" description="PAC" evidence="17">
    <location>
        <begin position="86"/>
        <end position="139"/>
    </location>
</feature>
<dbReference type="PROSITE" id="PS50113">
    <property type="entry name" value="PAC"/>
    <property type="match status" value="6"/>
</dbReference>
<feature type="domain" description="PAS" evidence="16">
    <location>
        <begin position="283"/>
        <end position="328"/>
    </location>
</feature>
<evidence type="ECO:0000256" key="12">
    <source>
        <dbReference type="ARBA" id="ARBA00074306"/>
    </source>
</evidence>
<comment type="similarity">
    <text evidence="2">In the N-terminal section; belongs to the phytochrome family.</text>
</comment>
<dbReference type="GO" id="GO:0006355">
    <property type="term" value="P:regulation of DNA-templated transcription"/>
    <property type="evidence" value="ECO:0007669"/>
    <property type="project" value="InterPro"/>
</dbReference>
<evidence type="ECO:0000259" key="14">
    <source>
        <dbReference type="PROSITE" id="PS50109"/>
    </source>
</evidence>
<evidence type="ECO:0000256" key="10">
    <source>
        <dbReference type="ARBA" id="ARBA00064003"/>
    </source>
</evidence>
<dbReference type="SMART" id="SM00448">
    <property type="entry name" value="REC"/>
    <property type="match status" value="1"/>
</dbReference>
<keyword evidence="8" id="KW-0067">ATP-binding</keyword>
<feature type="domain" description="Response regulatory" evidence="15">
    <location>
        <begin position="1030"/>
        <end position="1148"/>
    </location>
</feature>
<evidence type="ECO:0000259" key="15">
    <source>
        <dbReference type="PROSITE" id="PS50110"/>
    </source>
</evidence>
<feature type="domain" description="PAC" evidence="17">
    <location>
        <begin position="580"/>
        <end position="631"/>
    </location>
</feature>
<dbReference type="SUPFAM" id="SSF52172">
    <property type="entry name" value="CheY-like"/>
    <property type="match status" value="1"/>
</dbReference>
<dbReference type="SMART" id="SM00086">
    <property type="entry name" value="PAC"/>
    <property type="match status" value="6"/>
</dbReference>
<feature type="domain" description="PAC" evidence="17">
    <location>
        <begin position="209"/>
        <end position="262"/>
    </location>
</feature>
<evidence type="ECO:0000313" key="20">
    <source>
        <dbReference type="Proteomes" id="UP000288943"/>
    </source>
</evidence>
<dbReference type="KEGG" id="pchi:PC41400_19835"/>
<evidence type="ECO:0000256" key="4">
    <source>
        <dbReference type="ARBA" id="ARBA00022553"/>
    </source>
</evidence>
<dbReference type="InterPro" id="IPR035965">
    <property type="entry name" value="PAS-like_dom_sf"/>
</dbReference>
<organism evidence="19 20">
    <name type="scientific">Paenibacillus chitinolyticus</name>
    <dbReference type="NCBI Taxonomy" id="79263"/>
    <lineage>
        <taxon>Bacteria</taxon>
        <taxon>Bacillati</taxon>
        <taxon>Bacillota</taxon>
        <taxon>Bacilli</taxon>
        <taxon>Bacillales</taxon>
        <taxon>Paenibacillaceae</taxon>
        <taxon>Paenibacillus</taxon>
    </lineage>
</organism>
<dbReference type="CDD" id="cd16922">
    <property type="entry name" value="HATPase_EvgS-ArcB-TorS-like"/>
    <property type="match status" value="1"/>
</dbReference>
<dbReference type="SUPFAM" id="SSF55874">
    <property type="entry name" value="ATPase domain of HSP90 chaperone/DNA topoisomerase II/histidine kinase"/>
    <property type="match status" value="1"/>
</dbReference>
<feature type="domain" description="PAS" evidence="16">
    <location>
        <begin position="403"/>
        <end position="456"/>
    </location>
</feature>
<evidence type="ECO:0000313" key="18">
    <source>
        <dbReference type="EMBL" id="MCY9596901.1"/>
    </source>
</evidence>
<evidence type="ECO:0000256" key="7">
    <source>
        <dbReference type="ARBA" id="ARBA00022777"/>
    </source>
</evidence>
<dbReference type="PROSITE" id="PS50110">
    <property type="entry name" value="RESPONSE_REGULATORY"/>
    <property type="match status" value="1"/>
</dbReference>
<dbReference type="Gene3D" id="3.30.565.10">
    <property type="entry name" value="Histidine kinase-like ATPase, C-terminal domain"/>
    <property type="match status" value="1"/>
</dbReference>
<evidence type="ECO:0000256" key="2">
    <source>
        <dbReference type="ARBA" id="ARBA00006402"/>
    </source>
</evidence>
<dbReference type="InterPro" id="IPR001610">
    <property type="entry name" value="PAC"/>
</dbReference>
<dbReference type="PANTHER" id="PTHR45339">
    <property type="entry name" value="HYBRID SIGNAL TRANSDUCTION HISTIDINE KINASE J"/>
    <property type="match status" value="1"/>
</dbReference>
<dbReference type="CDD" id="cd00130">
    <property type="entry name" value="PAS"/>
    <property type="match status" value="5"/>
</dbReference>
<dbReference type="InterPro" id="IPR005467">
    <property type="entry name" value="His_kinase_dom"/>
</dbReference>
<keyword evidence="4 13" id="KW-0597">Phosphoprotein</keyword>
<sequence>MNIPSQAKETLFTHLYGQAANGLVFASPENGEWLGMNPALCNILGYSEAELLERTEKLLLHPDDESFISEHKRMMEKLAAFPGEVSEREKRYFHRDGRVISLHVRTTLARDPEAGQPLYLIHEFTDMTDKNAAAKELEDNRDLALLFSKNIQDVISFSSPSGTILYISPSVEGLLGYKPEEMIGRKRVDFYHPDDALQMRNRDKLYSEKEVFVRRVRHKQGHYIWLETAFQLVRSGDGRVIKILAIGRNVTERKKYEETLAEAQRVAHIGSWEWDLLNSRVSFSDEMRRIFGYAIHSADSDAELFLSCIYPEDLPRVRESIEKALENGESGEMIYKICLPDQSIRTIAGQWEVVADEFNKPIQIIGMVQDITERRRMEERILESEQNYRLISEYSLDFISRHAVDEQATFLFVSPICHTMLGYEPEEMVGTAGLGYIHPDDVDFVKKYLQENMHGEGDEKVTFRFFRKDGTYVWFETTSRYTLDDQGREQEIVAISRDITERRNTELRLQEYKSLFDYNPVGVASLDLHGKLLTANRGQQVLTGYSEKELTDRHFASLVHPDDYDKTLRHFELAAQGEPQTYETGLIHKDGHRIEASVINVPIVLSGHIVGVYVLTSDITDRKKYTEEIEKLSYEHALILNSVSEGIFGLDLQGQGMFINPAGASMLGFNPKELIGNRHLLTVEQACPDGNQYLPGDSPVERAVRDGVSVSPSEGIFWRKDGTSFLASYQVTPLFDKGERKGVVVVFRDVTNEKEIIRAKEFAEQADRAKSEFLAIMSHELRTPMNGIIGMTGLLQETMLDEEQRSYADIIRESSDALLHILNEILDFSRIEAGKMELNLDAIDLRETLAGVLELFRVKAEEKNLKLSCDIPAGLPRYVLGDEARVRQVLINLISNAIKFTERGSVSVAVEITPSPEPQSVMLEFKIRDTGIGIPAGKIHLLFQSFSQLHPAINRKYGGTGLGLSISKKLVELMGGEIGVESEENAGSTFFFTLYASLGDSEAPDTASAIHPAETAPVPSLPEAKPAPLRVLIADDHPMNRKLLHTLTGKLGYSADVVNSGAEAVQAAGEQTYDLIFMDVQMPVMDGFEATRLIRERHGKKAMPPVIIAVTAFAREEDKEQCLASGMNDYISKPVLSGELKRLMAKWSARIKER</sequence>
<evidence type="ECO:0000256" key="8">
    <source>
        <dbReference type="ARBA" id="ARBA00022840"/>
    </source>
</evidence>
<dbReference type="Proteomes" id="UP000288943">
    <property type="component" value="Chromosome"/>
</dbReference>
<feature type="domain" description="PAC" evidence="17">
    <location>
        <begin position="711"/>
        <end position="762"/>
    </location>
</feature>
<evidence type="ECO:0000256" key="9">
    <source>
        <dbReference type="ARBA" id="ARBA00023012"/>
    </source>
</evidence>
<evidence type="ECO:0000256" key="13">
    <source>
        <dbReference type="PROSITE-ProRule" id="PRU00169"/>
    </source>
</evidence>
<dbReference type="SMART" id="SM00091">
    <property type="entry name" value="PAS"/>
    <property type="match status" value="6"/>
</dbReference>
<comment type="subunit">
    <text evidence="10">At low DSF concentrations, interacts with RpfF.</text>
</comment>
<dbReference type="InterPro" id="IPR001789">
    <property type="entry name" value="Sig_transdc_resp-reg_receiver"/>
</dbReference>
<dbReference type="PROSITE" id="PS50109">
    <property type="entry name" value="HIS_KIN"/>
    <property type="match status" value="1"/>
</dbReference>
<evidence type="ECO:0000256" key="3">
    <source>
        <dbReference type="ARBA" id="ARBA00012438"/>
    </source>
</evidence>
<gene>
    <name evidence="18" type="ORF">M5X16_14070</name>
    <name evidence="19" type="ORF">PC41400_19835</name>
</gene>
<dbReference type="SMART" id="SM00387">
    <property type="entry name" value="HATPase_c"/>
    <property type="match status" value="1"/>
</dbReference>
<evidence type="ECO:0000256" key="1">
    <source>
        <dbReference type="ARBA" id="ARBA00000085"/>
    </source>
</evidence>
<feature type="domain" description="Histidine kinase" evidence="14">
    <location>
        <begin position="776"/>
        <end position="998"/>
    </location>
</feature>
<proteinExistence type="inferred from homology"/>
<evidence type="ECO:0000259" key="17">
    <source>
        <dbReference type="PROSITE" id="PS50113"/>
    </source>
</evidence>
<dbReference type="InterPro" id="IPR004358">
    <property type="entry name" value="Sig_transdc_His_kin-like_C"/>
</dbReference>
<keyword evidence="7 19" id="KW-0418">Kinase</keyword>
<dbReference type="CDD" id="cd00082">
    <property type="entry name" value="HisKA"/>
    <property type="match status" value="1"/>
</dbReference>
<dbReference type="AlphaFoldDB" id="A0A410WZF1"/>
<feature type="domain" description="PAS" evidence="16">
    <location>
        <begin position="139"/>
        <end position="210"/>
    </location>
</feature>
<dbReference type="InterPro" id="IPR013767">
    <property type="entry name" value="PAS_fold"/>
</dbReference>
<reference evidence="19 20" key="1">
    <citation type="submission" date="2018-01" db="EMBL/GenBank/DDBJ databases">
        <title>The whole genome sequencing and assembly of Paenibacillus chitinolyticus KCCM 41400 strain.</title>
        <authorList>
            <person name="Kim J.-Y."/>
            <person name="Park M.-K."/>
            <person name="Lee Y.-J."/>
            <person name="Yi H."/>
            <person name="Bahn Y.-S."/>
            <person name="Kim J.F."/>
            <person name="Lee D.-W."/>
        </authorList>
    </citation>
    <scope>NUCLEOTIDE SEQUENCE [LARGE SCALE GENOMIC DNA]</scope>
    <source>
        <strain evidence="19 20">KCCM 41400</strain>
    </source>
</reference>
<keyword evidence="21" id="KW-1185">Reference proteome</keyword>
<feature type="domain" description="PAS" evidence="16">
    <location>
        <begin position="8"/>
        <end position="70"/>
    </location>
</feature>
<dbReference type="Gene3D" id="1.10.287.130">
    <property type="match status" value="1"/>
</dbReference>
<dbReference type="RefSeq" id="WP_042227120.1">
    <property type="nucleotide sequence ID" value="NZ_CP026520.1"/>
</dbReference>
<comment type="catalytic activity">
    <reaction evidence="1">
        <text>ATP + protein L-histidine = ADP + protein N-phospho-L-histidine.</text>
        <dbReference type="EC" id="2.7.13.3"/>
    </reaction>
</comment>
<evidence type="ECO:0000256" key="6">
    <source>
        <dbReference type="ARBA" id="ARBA00022741"/>
    </source>
</evidence>
<dbReference type="PROSITE" id="PS50112">
    <property type="entry name" value="PAS"/>
    <property type="match status" value="6"/>
</dbReference>
<dbReference type="FunFam" id="3.30.565.10:FF:000010">
    <property type="entry name" value="Sensor histidine kinase RcsC"/>
    <property type="match status" value="1"/>
</dbReference>
<reference evidence="18 21" key="2">
    <citation type="submission" date="2022-05" db="EMBL/GenBank/DDBJ databases">
        <title>Genome Sequencing of Bee-Associated Microbes.</title>
        <authorList>
            <person name="Dunlap C."/>
        </authorList>
    </citation>
    <scope>NUCLEOTIDE SEQUENCE [LARGE SCALE GENOMIC DNA]</scope>
    <source>
        <strain evidence="18 21">NRRL B-23120</strain>
    </source>
</reference>
<dbReference type="SUPFAM" id="SSF47384">
    <property type="entry name" value="Homodimeric domain of signal transducing histidine kinase"/>
    <property type="match status" value="1"/>
</dbReference>
<dbReference type="InterPro" id="IPR036890">
    <property type="entry name" value="HATPase_C_sf"/>
</dbReference>
<dbReference type="NCBIfam" id="TIGR00229">
    <property type="entry name" value="sensory_box"/>
    <property type="match status" value="5"/>
</dbReference>
<keyword evidence="6" id="KW-0547">Nucleotide-binding</keyword>
<dbReference type="GO" id="GO:0000155">
    <property type="term" value="F:phosphorelay sensor kinase activity"/>
    <property type="evidence" value="ECO:0007669"/>
    <property type="project" value="InterPro"/>
</dbReference>
<dbReference type="InterPro" id="IPR000700">
    <property type="entry name" value="PAS-assoc_C"/>
</dbReference>
<dbReference type="InterPro" id="IPR013655">
    <property type="entry name" value="PAS_fold_3"/>
</dbReference>
<dbReference type="EC" id="2.7.13.3" evidence="3"/>
<dbReference type="GeneID" id="95377048"/>
<dbReference type="GO" id="GO:0005524">
    <property type="term" value="F:ATP binding"/>
    <property type="evidence" value="ECO:0007669"/>
    <property type="project" value="UniProtKB-KW"/>
</dbReference>
<dbReference type="CDD" id="cd17546">
    <property type="entry name" value="REC_hyHK_CKI1_RcsC-like"/>
    <property type="match status" value="1"/>
</dbReference>
<dbReference type="Pfam" id="PF00989">
    <property type="entry name" value="PAS"/>
    <property type="match status" value="3"/>
</dbReference>
<dbReference type="InterPro" id="IPR011006">
    <property type="entry name" value="CheY-like_superfamily"/>
</dbReference>
<dbReference type="FunFam" id="1.10.287.130:FF:000002">
    <property type="entry name" value="Two-component osmosensing histidine kinase"/>
    <property type="match status" value="1"/>
</dbReference>
<feature type="domain" description="PAC" evidence="17">
    <location>
        <begin position="459"/>
        <end position="511"/>
    </location>
</feature>
<dbReference type="SUPFAM" id="SSF55785">
    <property type="entry name" value="PYP-like sensor domain (PAS domain)"/>
    <property type="match status" value="6"/>
</dbReference>
<dbReference type="Gene3D" id="3.30.450.20">
    <property type="entry name" value="PAS domain"/>
    <property type="match status" value="6"/>
</dbReference>
<dbReference type="Gene3D" id="2.10.70.100">
    <property type="match status" value="1"/>
</dbReference>
<evidence type="ECO:0000256" key="11">
    <source>
        <dbReference type="ARBA" id="ARBA00068150"/>
    </source>
</evidence>
<dbReference type="Pfam" id="PF02518">
    <property type="entry name" value="HATPase_c"/>
    <property type="match status" value="1"/>
</dbReference>
<feature type="domain" description="PAS" evidence="16">
    <location>
        <begin position="639"/>
        <end position="707"/>
    </location>
</feature>
<dbReference type="PRINTS" id="PR00344">
    <property type="entry name" value="BCTRLSENSOR"/>
</dbReference>
<dbReference type="InterPro" id="IPR003594">
    <property type="entry name" value="HATPase_dom"/>
</dbReference>
<evidence type="ECO:0000256" key="5">
    <source>
        <dbReference type="ARBA" id="ARBA00022679"/>
    </source>
</evidence>
<dbReference type="PANTHER" id="PTHR45339:SF1">
    <property type="entry name" value="HYBRID SIGNAL TRANSDUCTION HISTIDINE KINASE J"/>
    <property type="match status" value="1"/>
</dbReference>